<evidence type="ECO:0000256" key="1">
    <source>
        <dbReference type="ARBA" id="ARBA00021390"/>
    </source>
</evidence>
<dbReference type="PROSITE" id="PS51000">
    <property type="entry name" value="HTH_DEOR_2"/>
    <property type="match status" value="1"/>
</dbReference>
<comment type="function">
    <text evidence="6">Repressor of the lactose catabolism operon. Galactose-6-phosphate is the inducer.</text>
</comment>
<evidence type="ECO:0000256" key="5">
    <source>
        <dbReference type="ARBA" id="ARBA00023163"/>
    </source>
</evidence>
<keyword evidence="5" id="KW-0804">Transcription</keyword>
<dbReference type="Gene3D" id="3.40.50.1360">
    <property type="match status" value="1"/>
</dbReference>
<dbReference type="GO" id="GO:0003700">
    <property type="term" value="F:DNA-binding transcription factor activity"/>
    <property type="evidence" value="ECO:0007669"/>
    <property type="project" value="InterPro"/>
</dbReference>
<dbReference type="InterPro" id="IPR037171">
    <property type="entry name" value="NagB/RpiA_transferase-like"/>
</dbReference>
<dbReference type="InterPro" id="IPR014036">
    <property type="entry name" value="DeoR-like_C"/>
</dbReference>
<dbReference type="EMBL" id="CP157390">
    <property type="protein sequence ID" value="XBM47140.1"/>
    <property type="molecule type" value="Genomic_DNA"/>
</dbReference>
<dbReference type="RefSeq" id="WP_348787116.1">
    <property type="nucleotide sequence ID" value="NZ_CP157390.1"/>
</dbReference>
<dbReference type="PROSITE" id="PS00894">
    <property type="entry name" value="HTH_DEOR_1"/>
    <property type="match status" value="1"/>
</dbReference>
<dbReference type="SMART" id="SM00420">
    <property type="entry name" value="HTH_DEOR"/>
    <property type="match status" value="1"/>
</dbReference>
<dbReference type="GO" id="GO:0003677">
    <property type="term" value="F:DNA binding"/>
    <property type="evidence" value="ECO:0007669"/>
    <property type="project" value="UniProtKB-KW"/>
</dbReference>
<dbReference type="InterPro" id="IPR036388">
    <property type="entry name" value="WH-like_DNA-bd_sf"/>
</dbReference>
<evidence type="ECO:0000256" key="3">
    <source>
        <dbReference type="ARBA" id="ARBA00023015"/>
    </source>
</evidence>
<dbReference type="Pfam" id="PF00455">
    <property type="entry name" value="DeoRC"/>
    <property type="match status" value="1"/>
</dbReference>
<proteinExistence type="predicted"/>
<name>A0AAU7G6V2_9MICO</name>
<dbReference type="SUPFAM" id="SSF46785">
    <property type="entry name" value="Winged helix' DNA-binding domain"/>
    <property type="match status" value="1"/>
</dbReference>
<keyword evidence="3" id="KW-0805">Transcription regulation</keyword>
<dbReference type="PRINTS" id="PR00037">
    <property type="entry name" value="HTHLACR"/>
</dbReference>
<dbReference type="InterPro" id="IPR001034">
    <property type="entry name" value="DeoR_HTH"/>
</dbReference>
<dbReference type="PANTHER" id="PTHR30363">
    <property type="entry name" value="HTH-TYPE TRANSCRIPTIONAL REGULATOR SRLR-RELATED"/>
    <property type="match status" value="1"/>
</dbReference>
<protein>
    <recommendedName>
        <fullName evidence="1">Lactose phosphotransferase system repressor</fullName>
    </recommendedName>
</protein>
<gene>
    <name evidence="8" type="ORF">AAME72_13735</name>
</gene>
<dbReference type="PANTHER" id="PTHR30363:SF4">
    <property type="entry name" value="GLYCEROL-3-PHOSPHATE REGULON REPRESSOR"/>
    <property type="match status" value="1"/>
</dbReference>
<evidence type="ECO:0000313" key="8">
    <source>
        <dbReference type="EMBL" id="XBM47140.1"/>
    </source>
</evidence>
<feature type="domain" description="HTH deoR-type" evidence="7">
    <location>
        <begin position="3"/>
        <end position="58"/>
    </location>
</feature>
<reference evidence="8" key="1">
    <citation type="submission" date="2024-05" db="EMBL/GenBank/DDBJ databases">
        <title>The Natural Products Discovery Center: Release of the First 8490 Sequenced Strains for Exploring Actinobacteria Biosynthetic Diversity.</title>
        <authorList>
            <person name="Kalkreuter E."/>
            <person name="Kautsar S.A."/>
            <person name="Yang D."/>
            <person name="Bader C.D."/>
            <person name="Teijaro C.N."/>
            <person name="Fluegel L."/>
            <person name="Davis C.M."/>
            <person name="Simpson J.R."/>
            <person name="Lauterbach L."/>
            <person name="Steele A.D."/>
            <person name="Gui C."/>
            <person name="Meng S."/>
            <person name="Li G."/>
            <person name="Viehrig K."/>
            <person name="Ye F."/>
            <person name="Su P."/>
            <person name="Kiefer A.F."/>
            <person name="Nichols A."/>
            <person name="Cepeda A.J."/>
            <person name="Yan W."/>
            <person name="Fan B."/>
            <person name="Jiang Y."/>
            <person name="Adhikari A."/>
            <person name="Zheng C.-J."/>
            <person name="Schuster L."/>
            <person name="Cowan T.M."/>
            <person name="Smanski M.J."/>
            <person name="Chevrette M.G."/>
            <person name="de Carvalho L.P.S."/>
            <person name="Shen B."/>
        </authorList>
    </citation>
    <scope>NUCLEOTIDE SEQUENCE</scope>
    <source>
        <strain evidence="8">NPDC080035</strain>
    </source>
</reference>
<dbReference type="Gene3D" id="1.10.10.10">
    <property type="entry name" value="Winged helix-like DNA-binding domain superfamily/Winged helix DNA-binding domain"/>
    <property type="match status" value="1"/>
</dbReference>
<dbReference type="SMART" id="SM01134">
    <property type="entry name" value="DeoRC"/>
    <property type="match status" value="1"/>
</dbReference>
<dbReference type="InterPro" id="IPR036390">
    <property type="entry name" value="WH_DNA-bd_sf"/>
</dbReference>
<dbReference type="Pfam" id="PF08220">
    <property type="entry name" value="HTH_DeoR"/>
    <property type="match status" value="1"/>
</dbReference>
<keyword evidence="2" id="KW-0678">Repressor</keyword>
<evidence type="ECO:0000256" key="6">
    <source>
        <dbReference type="ARBA" id="ARBA00024937"/>
    </source>
</evidence>
<evidence type="ECO:0000256" key="2">
    <source>
        <dbReference type="ARBA" id="ARBA00022491"/>
    </source>
</evidence>
<accession>A0AAU7G6V2</accession>
<evidence type="ECO:0000256" key="4">
    <source>
        <dbReference type="ARBA" id="ARBA00023125"/>
    </source>
</evidence>
<sequence>MYATERQGLIERLLVDEGRVAVVDLSERFGVTTETVRRDLDALEQAGALRRVHGGAVALERASTAEFSVLERSGLRADTKQRIAARALDVLGDAFTGSLYFDAGTTTGAVAELLPSRLSEIRGDAEVVTHSLTLAPALAGADRVALTVVGGRIRGVTAAAVGAATVRSIQSLRPDVVFVGANGLSAGFGLSTPDPEEAAVKEAIVRAARRVVVVADASKFGEESLVSFASLDTLDLLVTDRAPEGELADALADAGVEVWAA</sequence>
<dbReference type="InterPro" id="IPR050313">
    <property type="entry name" value="Carb_Metab_HTH_regulators"/>
</dbReference>
<dbReference type="SUPFAM" id="SSF100950">
    <property type="entry name" value="NagB/RpiA/CoA transferase-like"/>
    <property type="match status" value="1"/>
</dbReference>
<dbReference type="InterPro" id="IPR018356">
    <property type="entry name" value="Tscrpt_reg_HTH_DeoR_CS"/>
</dbReference>
<dbReference type="AlphaFoldDB" id="A0AAU7G6V2"/>
<keyword evidence="4 8" id="KW-0238">DNA-binding</keyword>
<organism evidence="8">
    <name type="scientific">Leifsonia sp. NPDC080035</name>
    <dbReference type="NCBI Taxonomy" id="3143936"/>
    <lineage>
        <taxon>Bacteria</taxon>
        <taxon>Bacillati</taxon>
        <taxon>Actinomycetota</taxon>
        <taxon>Actinomycetes</taxon>
        <taxon>Micrococcales</taxon>
        <taxon>Microbacteriaceae</taxon>
        <taxon>Leifsonia</taxon>
    </lineage>
</organism>
<evidence type="ECO:0000259" key="7">
    <source>
        <dbReference type="PROSITE" id="PS51000"/>
    </source>
</evidence>